<dbReference type="InterPro" id="IPR000719">
    <property type="entry name" value="Prot_kinase_dom"/>
</dbReference>
<dbReference type="EMBL" id="MN739345">
    <property type="protein sequence ID" value="QHS99612.1"/>
    <property type="molecule type" value="Genomic_DNA"/>
</dbReference>
<dbReference type="Pfam" id="PF03109">
    <property type="entry name" value="ABC1"/>
    <property type="match status" value="1"/>
</dbReference>
<dbReference type="PANTHER" id="PTHR45890:SF1">
    <property type="entry name" value="AARF DOMAIN CONTAINING KINASE 2"/>
    <property type="match status" value="1"/>
</dbReference>
<proteinExistence type="predicted"/>
<dbReference type="InterPro" id="IPR052402">
    <property type="entry name" value="ADCK_kinase"/>
</dbReference>
<reference evidence="2" key="1">
    <citation type="journal article" date="2020" name="Nature">
        <title>Giant virus diversity and host interactions through global metagenomics.</title>
        <authorList>
            <person name="Schulz F."/>
            <person name="Roux S."/>
            <person name="Paez-Espino D."/>
            <person name="Jungbluth S."/>
            <person name="Walsh D.A."/>
            <person name="Denef V.J."/>
            <person name="McMahon K.D."/>
            <person name="Konstantinidis K.T."/>
            <person name="Eloe-Fadrosh E.A."/>
            <person name="Kyrpides N.C."/>
            <person name="Woyke T."/>
        </authorList>
    </citation>
    <scope>NUCLEOTIDE SEQUENCE</scope>
    <source>
        <strain evidence="2">GVMAG-M-3300020187-37</strain>
    </source>
</reference>
<dbReference type="InterPro" id="IPR004147">
    <property type="entry name" value="ABC1_dom"/>
</dbReference>
<evidence type="ECO:0000313" key="2">
    <source>
        <dbReference type="EMBL" id="QHS99612.1"/>
    </source>
</evidence>
<dbReference type="InterPro" id="IPR011009">
    <property type="entry name" value="Kinase-like_dom_sf"/>
</dbReference>
<name>A0A6C0C5L6_9ZZZZ</name>
<sequence>MISFHLSKCFILGLLIKYNIYNDKLVKILLNNVYKCGVIPIKMIQWGLPLMKLLDYDKNIINILENTYEKCPIHDIEYTKQIFNKDFYDNISNEYEIIDLLGSGSIAQVYKIKDIKSDKLYAMKVKHPNVNNNFNYIKLLLQIIFKFIRFENIIPISLNEFLDNFEKQLNLLNEGNNIIKFNELYHNNNLYKIPNLYKISENIIIMDYLEGVSIETFKHNNYKYSKFNLLIYIFMQNNVYINKFNHGDLHNYNWKVTNENKIVIYDYGLCWKLYDNYILDNLNDLIDGLHVYNYDIIYKGFHNFIKYNSNINDNIIKNYFYDNTHNIKRLMDFFKHILIFCIKYKVKIDITLLYIIISWQNIALIFMKNYNDSDGFEHNNLYTEEYSICDYYKIFPEYQIFLKGQINKFKRVNNYDFSKLNKFIQ</sequence>
<dbReference type="GO" id="GO:0004672">
    <property type="term" value="F:protein kinase activity"/>
    <property type="evidence" value="ECO:0007669"/>
    <property type="project" value="InterPro"/>
</dbReference>
<dbReference type="PANTHER" id="PTHR45890">
    <property type="entry name" value="AARF DOMAIN CONTAINING KINASE 2 (PREDICTED)"/>
    <property type="match status" value="1"/>
</dbReference>
<dbReference type="Gene3D" id="1.10.510.10">
    <property type="entry name" value="Transferase(Phosphotransferase) domain 1"/>
    <property type="match status" value="1"/>
</dbReference>
<dbReference type="AlphaFoldDB" id="A0A6C0C5L6"/>
<accession>A0A6C0C5L6</accession>
<evidence type="ECO:0000259" key="1">
    <source>
        <dbReference type="PROSITE" id="PS50011"/>
    </source>
</evidence>
<dbReference type="GO" id="GO:0005524">
    <property type="term" value="F:ATP binding"/>
    <property type="evidence" value="ECO:0007669"/>
    <property type="project" value="InterPro"/>
</dbReference>
<protein>
    <recommendedName>
        <fullName evidence="1">Protein kinase domain-containing protein</fullName>
    </recommendedName>
</protein>
<organism evidence="2">
    <name type="scientific">viral metagenome</name>
    <dbReference type="NCBI Taxonomy" id="1070528"/>
    <lineage>
        <taxon>unclassified sequences</taxon>
        <taxon>metagenomes</taxon>
        <taxon>organismal metagenomes</taxon>
    </lineage>
</organism>
<dbReference type="PROSITE" id="PS50011">
    <property type="entry name" value="PROTEIN_KINASE_DOM"/>
    <property type="match status" value="1"/>
</dbReference>
<dbReference type="SUPFAM" id="SSF56112">
    <property type="entry name" value="Protein kinase-like (PK-like)"/>
    <property type="match status" value="1"/>
</dbReference>
<feature type="domain" description="Protein kinase" evidence="1">
    <location>
        <begin position="95"/>
        <end position="425"/>
    </location>
</feature>